<evidence type="ECO:0000256" key="3">
    <source>
        <dbReference type="ARBA" id="ARBA00012834"/>
    </source>
</evidence>
<dbReference type="GO" id="GO:0032259">
    <property type="term" value="P:methylation"/>
    <property type="evidence" value="ECO:0007669"/>
    <property type="project" value="UniProtKB-KW"/>
</dbReference>
<proteinExistence type="inferred from homology"/>
<name>A3GH49_PICST</name>
<dbReference type="GeneID" id="4851598"/>
<comment type="similarity">
    <text evidence="2">Belongs to the methyltransferase superfamily. LCMT family.</text>
</comment>
<dbReference type="eggNOG" id="KOG2918">
    <property type="taxonomic scope" value="Eukaryota"/>
</dbReference>
<gene>
    <name evidence="10" type="primary">PPM1</name>
    <name evidence="10" type="ORF">PICST_28852</name>
</gene>
<keyword evidence="11" id="KW-1185">Reference proteome</keyword>
<dbReference type="STRING" id="322104.A3GH49"/>
<evidence type="ECO:0000256" key="6">
    <source>
        <dbReference type="ARBA" id="ARBA00022679"/>
    </source>
</evidence>
<dbReference type="PANTHER" id="PTHR13600">
    <property type="entry name" value="LEUCINE CARBOXYL METHYLTRANSFERASE"/>
    <property type="match status" value="1"/>
</dbReference>
<dbReference type="InterPro" id="IPR016651">
    <property type="entry name" value="LCMT1"/>
</dbReference>
<reference evidence="10 11" key="1">
    <citation type="journal article" date="2007" name="Nat. Biotechnol.">
        <title>Genome sequence of the lignocellulose-bioconverting and xylose-fermenting yeast Pichia stipitis.</title>
        <authorList>
            <person name="Jeffries T.W."/>
            <person name="Grigoriev I.V."/>
            <person name="Grimwood J."/>
            <person name="Laplaza J.M."/>
            <person name="Aerts A."/>
            <person name="Salamov A."/>
            <person name="Schmutz J."/>
            <person name="Lindquist E."/>
            <person name="Dehal P."/>
            <person name="Shapiro H."/>
            <person name="Jin Y.S."/>
            <person name="Passoth V."/>
            <person name="Richardson P.M."/>
        </authorList>
    </citation>
    <scope>NUCLEOTIDE SEQUENCE [LARGE SCALE GENOMIC DNA]</scope>
    <source>
        <strain evidence="11">ATCC 58785 / CBS 6054 / NBRC 10063 / NRRL Y-11545</strain>
    </source>
</reference>
<dbReference type="SUPFAM" id="SSF53335">
    <property type="entry name" value="S-adenosyl-L-methionine-dependent methyltransferases"/>
    <property type="match status" value="1"/>
</dbReference>
<comment type="catalytic activity">
    <reaction evidence="1">
        <text>[phosphatase 2A protein]-C-terminal L-leucine + S-adenosyl-L-methionine = [phosphatase 2A protein]-C-terminal L-leucine methyl ester + S-adenosyl-L-homocysteine</text>
        <dbReference type="Rhea" id="RHEA:48544"/>
        <dbReference type="Rhea" id="RHEA-COMP:12134"/>
        <dbReference type="Rhea" id="RHEA-COMP:12135"/>
        <dbReference type="ChEBI" id="CHEBI:57856"/>
        <dbReference type="ChEBI" id="CHEBI:59789"/>
        <dbReference type="ChEBI" id="CHEBI:90516"/>
        <dbReference type="ChEBI" id="CHEBI:90517"/>
        <dbReference type="EC" id="2.1.1.233"/>
    </reaction>
</comment>
<evidence type="ECO:0000256" key="7">
    <source>
        <dbReference type="ARBA" id="ARBA00022691"/>
    </source>
</evidence>
<protein>
    <recommendedName>
        <fullName evidence="4">Leucine carboxyl methyltransferase 1</fullName>
        <ecNumber evidence="3">2.1.1.233</ecNumber>
    </recommendedName>
    <alternativeName>
        <fullName evidence="8">Protein phosphatase methyltransferase 1</fullName>
    </alternativeName>
    <alternativeName>
        <fullName evidence="9">[Phosphatase 2A protein]-leucine-carboxy methyltransferase 1</fullName>
    </alternativeName>
</protein>
<dbReference type="Gene3D" id="3.40.50.150">
    <property type="entry name" value="Vaccinia Virus protein VP39"/>
    <property type="match status" value="1"/>
</dbReference>
<comment type="caution">
    <text evidence="10">The sequence shown here is derived from an EMBL/GenBank/DDBJ whole genome shotgun (WGS) entry which is preliminary data.</text>
</comment>
<evidence type="ECO:0000313" key="10">
    <source>
        <dbReference type="EMBL" id="EAZ62989.2"/>
    </source>
</evidence>
<dbReference type="OrthoDB" id="203237at2759"/>
<dbReference type="HOGENOM" id="CLU_031312_1_0_1"/>
<keyword evidence="6 10" id="KW-0808">Transferase</keyword>
<dbReference type="InParanoid" id="A3GH49"/>
<dbReference type="InterPro" id="IPR029063">
    <property type="entry name" value="SAM-dependent_MTases_sf"/>
</dbReference>
<dbReference type="RefSeq" id="XP_001387012.2">
    <property type="nucleotide sequence ID" value="XM_001386975.1"/>
</dbReference>
<dbReference type="EMBL" id="AAVQ01000002">
    <property type="protein sequence ID" value="EAZ62989.2"/>
    <property type="molecule type" value="Genomic_DNA"/>
</dbReference>
<dbReference type="PANTHER" id="PTHR13600:SF21">
    <property type="entry name" value="LEUCINE CARBOXYL METHYLTRANSFERASE 1"/>
    <property type="match status" value="1"/>
</dbReference>
<keyword evidence="7" id="KW-0949">S-adenosyl-L-methionine</keyword>
<evidence type="ECO:0000256" key="4">
    <source>
        <dbReference type="ARBA" id="ARBA00017497"/>
    </source>
</evidence>
<dbReference type="InterPro" id="IPR007213">
    <property type="entry name" value="Ppm1/Ppm2/Tcmp"/>
</dbReference>
<dbReference type="GO" id="GO:0018423">
    <property type="term" value="F:protein C-terminal leucine carboxyl O-methyltransferase activity"/>
    <property type="evidence" value="ECO:0007669"/>
    <property type="project" value="UniProtKB-EC"/>
</dbReference>
<dbReference type="OMA" id="IIYEPIR"/>
<accession>A3GH49</accession>
<keyword evidence="5" id="KW-0489">Methyltransferase</keyword>
<organism evidence="10 11">
    <name type="scientific">Scheffersomyces stipitis (strain ATCC 58785 / CBS 6054 / NBRC 10063 / NRRL Y-11545)</name>
    <name type="common">Yeast</name>
    <name type="synonym">Pichia stipitis</name>
    <dbReference type="NCBI Taxonomy" id="322104"/>
    <lineage>
        <taxon>Eukaryota</taxon>
        <taxon>Fungi</taxon>
        <taxon>Dikarya</taxon>
        <taxon>Ascomycota</taxon>
        <taxon>Saccharomycotina</taxon>
        <taxon>Pichiomycetes</taxon>
        <taxon>Debaryomycetaceae</taxon>
        <taxon>Scheffersomyces</taxon>
    </lineage>
</organism>
<evidence type="ECO:0000256" key="2">
    <source>
        <dbReference type="ARBA" id="ARBA00010703"/>
    </source>
</evidence>
<dbReference type="FunCoup" id="A3GH49">
    <property type="interactions" value="554"/>
</dbReference>
<sequence length="372" mass="42869">MLSGKEKQDKLIRATDLDALSCRLSTNASSYFSPPDVYIPNLVESYQSYLQYCVGYSSISAGRVLRSSFSRKLPLINKGTYLRTKSIDLIVEKFVEEFKTCQIISLGGGSDTRCFRILDKYRDGVTYHEIDFPESVKVKKLAIVNSDVLSNIVNFKAERVNVSSREEFQELTPSLHTDKYHLSCLDLRHISIDSNEREQVLEGIDSKIPTLVLSECVLCYMAPKENEQVLKFWKNFCKHFIAFVIYEPMSLNDSFGNTMTKNLLERGLNLLTFNHFPNLLARKEFLADECSFSRIRLTDMSNIAGYGTSNLFNPWIEPEELRRVSQLEIMDEIEEIKLLLEHYCICYSEFSENNAKTFNGIDNWSWIMAVDK</sequence>
<evidence type="ECO:0000313" key="11">
    <source>
        <dbReference type="Proteomes" id="UP000002258"/>
    </source>
</evidence>
<evidence type="ECO:0000256" key="9">
    <source>
        <dbReference type="ARBA" id="ARBA00032526"/>
    </source>
</evidence>
<dbReference type="EC" id="2.1.1.233" evidence="3"/>
<dbReference type="Pfam" id="PF04072">
    <property type="entry name" value="LCM"/>
    <property type="match status" value="1"/>
</dbReference>
<evidence type="ECO:0000256" key="5">
    <source>
        <dbReference type="ARBA" id="ARBA00022603"/>
    </source>
</evidence>
<evidence type="ECO:0000256" key="1">
    <source>
        <dbReference type="ARBA" id="ARBA00000724"/>
    </source>
</evidence>
<dbReference type="KEGG" id="pic:PICST_28852"/>
<dbReference type="AlphaFoldDB" id="A3GH49"/>
<dbReference type="Proteomes" id="UP000002258">
    <property type="component" value="Chromosome 1"/>
</dbReference>
<evidence type="ECO:0000256" key="8">
    <source>
        <dbReference type="ARBA" id="ARBA00029681"/>
    </source>
</evidence>